<keyword evidence="1" id="KW-0812">Transmembrane</keyword>
<organism evidence="2 3">
    <name type="scientific">Paenibacillus thailandensis</name>
    <dbReference type="NCBI Taxonomy" id="393250"/>
    <lineage>
        <taxon>Bacteria</taxon>
        <taxon>Bacillati</taxon>
        <taxon>Bacillota</taxon>
        <taxon>Bacilli</taxon>
        <taxon>Bacillales</taxon>
        <taxon>Paenibacillaceae</taxon>
        <taxon>Paenibacillus</taxon>
    </lineage>
</organism>
<feature type="transmembrane region" description="Helical" evidence="1">
    <location>
        <begin position="26"/>
        <end position="46"/>
    </location>
</feature>
<evidence type="ECO:0000256" key="1">
    <source>
        <dbReference type="SAM" id="Phobius"/>
    </source>
</evidence>
<dbReference type="RefSeq" id="WP_379270857.1">
    <property type="nucleotide sequence ID" value="NZ_JBHUGT010000010.1"/>
</dbReference>
<name>A0ABW5QUZ8_9BACL</name>
<comment type="caution">
    <text evidence="2">The sequence shown here is derived from an EMBL/GenBank/DDBJ whole genome shotgun (WGS) entry which is preliminary data.</text>
</comment>
<gene>
    <name evidence="2" type="ORF">ACFSW5_07505</name>
</gene>
<dbReference type="InterPro" id="IPR036259">
    <property type="entry name" value="MFS_trans_sf"/>
</dbReference>
<dbReference type="EMBL" id="JBHUMY010000006">
    <property type="protein sequence ID" value="MFD2660116.1"/>
    <property type="molecule type" value="Genomic_DNA"/>
</dbReference>
<dbReference type="Gene3D" id="1.20.1250.20">
    <property type="entry name" value="MFS general substrate transporter like domains"/>
    <property type="match status" value="1"/>
</dbReference>
<sequence length="96" mass="10250">MAYTLSVPFFPLFLQDNLGIQCGLEAWSGLSVSISFLISGLCAPFWGSLADKWGCFIASGIITLFSAVIVLGVKEVHARNAANRSNILQDLKKSGG</sequence>
<proteinExistence type="predicted"/>
<reference evidence="3" key="1">
    <citation type="journal article" date="2019" name="Int. J. Syst. Evol. Microbiol.">
        <title>The Global Catalogue of Microorganisms (GCM) 10K type strain sequencing project: providing services to taxonomists for standard genome sequencing and annotation.</title>
        <authorList>
            <consortium name="The Broad Institute Genomics Platform"/>
            <consortium name="The Broad Institute Genome Sequencing Center for Infectious Disease"/>
            <person name="Wu L."/>
            <person name="Ma J."/>
        </authorList>
    </citation>
    <scope>NUCLEOTIDE SEQUENCE [LARGE SCALE GENOMIC DNA]</scope>
    <source>
        <strain evidence="3">TISTR 1827</strain>
    </source>
</reference>
<dbReference type="Proteomes" id="UP001597493">
    <property type="component" value="Unassembled WGS sequence"/>
</dbReference>
<protein>
    <recommendedName>
        <fullName evidence="4">Major facilitator superfamily (MFS) profile domain-containing protein</fullName>
    </recommendedName>
</protein>
<accession>A0ABW5QUZ8</accession>
<dbReference type="SUPFAM" id="SSF103473">
    <property type="entry name" value="MFS general substrate transporter"/>
    <property type="match status" value="1"/>
</dbReference>
<evidence type="ECO:0000313" key="2">
    <source>
        <dbReference type="EMBL" id="MFD2660116.1"/>
    </source>
</evidence>
<keyword evidence="3" id="KW-1185">Reference proteome</keyword>
<evidence type="ECO:0000313" key="3">
    <source>
        <dbReference type="Proteomes" id="UP001597493"/>
    </source>
</evidence>
<keyword evidence="1" id="KW-0472">Membrane</keyword>
<keyword evidence="1" id="KW-1133">Transmembrane helix</keyword>
<evidence type="ECO:0008006" key="4">
    <source>
        <dbReference type="Google" id="ProtNLM"/>
    </source>
</evidence>
<feature type="transmembrane region" description="Helical" evidence="1">
    <location>
        <begin position="53"/>
        <end position="73"/>
    </location>
</feature>